<comment type="caution">
    <text evidence="1">The sequence shown here is derived from an EMBL/GenBank/DDBJ whole genome shotgun (WGS) entry which is preliminary data.</text>
</comment>
<dbReference type="Proteomes" id="UP001163603">
    <property type="component" value="Chromosome 12"/>
</dbReference>
<proteinExistence type="predicted"/>
<reference evidence="2" key="1">
    <citation type="journal article" date="2023" name="G3 (Bethesda)">
        <title>Genome assembly and association tests identify interacting loci associated with vigor, precocity, and sex in interspecific pistachio rootstocks.</title>
        <authorList>
            <person name="Palmer W."/>
            <person name="Jacygrad E."/>
            <person name="Sagayaradj S."/>
            <person name="Cavanaugh K."/>
            <person name="Han R."/>
            <person name="Bertier L."/>
            <person name="Beede B."/>
            <person name="Kafkas S."/>
            <person name="Golino D."/>
            <person name="Preece J."/>
            <person name="Michelmore R."/>
        </authorList>
    </citation>
    <scope>NUCLEOTIDE SEQUENCE [LARGE SCALE GENOMIC DNA]</scope>
</reference>
<dbReference type="EMBL" id="CM047747">
    <property type="protein sequence ID" value="KAJ0017466.1"/>
    <property type="molecule type" value="Genomic_DNA"/>
</dbReference>
<accession>A0ACC0XII3</accession>
<keyword evidence="2" id="KW-1185">Reference proteome</keyword>
<evidence type="ECO:0000313" key="2">
    <source>
        <dbReference type="Proteomes" id="UP001163603"/>
    </source>
</evidence>
<gene>
    <name evidence="1" type="ORF">Pint_12311</name>
</gene>
<name>A0ACC0XII3_9ROSI</name>
<protein>
    <submittedName>
        <fullName evidence="1">Uncharacterized protein</fullName>
    </submittedName>
</protein>
<organism evidence="1 2">
    <name type="scientific">Pistacia integerrima</name>
    <dbReference type="NCBI Taxonomy" id="434235"/>
    <lineage>
        <taxon>Eukaryota</taxon>
        <taxon>Viridiplantae</taxon>
        <taxon>Streptophyta</taxon>
        <taxon>Embryophyta</taxon>
        <taxon>Tracheophyta</taxon>
        <taxon>Spermatophyta</taxon>
        <taxon>Magnoliopsida</taxon>
        <taxon>eudicotyledons</taxon>
        <taxon>Gunneridae</taxon>
        <taxon>Pentapetalae</taxon>
        <taxon>rosids</taxon>
        <taxon>malvids</taxon>
        <taxon>Sapindales</taxon>
        <taxon>Anacardiaceae</taxon>
        <taxon>Pistacia</taxon>
    </lineage>
</organism>
<sequence>MPTIEIMRDTFASGNGSNEEVEIVIASPYGQLADKQTRIRHLKLYQAALSGDWSMAEGIYKKHKNDIRARISKEGDTALHIAAAAEQTDFLKNLVDNINKEDLATTNNAGNTAFCLAAVSGNVELAQVMMNKMKKEDLTTKKGAGKTAYCLSVESQKVELPNMIEESTNLADVLERSRNLAMIRGRNEMLPLYMAALFGHKEMVQFLYEATDDKSLYDNDRIELLITLISNGLYDVALDLLEKHPELAVACDGNEETALLALARTPIASQIQQGFWKQCVNLFSGSNTKLPPKALELIQRLWEQVILSDETAISNIIKTARQLIFVAAELGNIEFLTILIREYPDLILEVDENNYSIFHFAVMNRHRDIFKLIHEIGTFKDLIVASKDKKDNNILHSAGMLAPPDRLNVVSGAALQLQRELLWFKYFSLLKIMILNNLPSSQYGRGLSIQSCSPEIKSVANSSCKSSGEDDASLGILSDDDLSLKDAFGPATFHHGHHESSFNFASDIQHSHLQPHHQAVKSPVDFLEAKGFDDHVVLDPSIWPFQDSSNQMPSISAEPNTRAAETGDVQRNYFTAFVPLHNAALKGDWEFAREFLILNPQAVCASITRNQETALHIAAGARHTIFVQELVNIIKAEDLALPNKVGNTALCFAAISGIKKIAEVMVNKNRRLPSIRGSKGATLLCMAALLGHREMVWYLYSATEEEYLKEEDRVELLVAVINADLYVPRFRAILDKKVYASSSSRIGEATVGASVVAR</sequence>
<evidence type="ECO:0000313" key="1">
    <source>
        <dbReference type="EMBL" id="KAJ0017466.1"/>
    </source>
</evidence>